<gene>
    <name evidence="1" type="ORF">DPEC_G00325770</name>
</gene>
<name>A0ACC2F7N3_DALPE</name>
<evidence type="ECO:0000313" key="1">
    <source>
        <dbReference type="EMBL" id="KAJ7987369.1"/>
    </source>
</evidence>
<evidence type="ECO:0000313" key="2">
    <source>
        <dbReference type="Proteomes" id="UP001157502"/>
    </source>
</evidence>
<proteinExistence type="predicted"/>
<reference evidence="1" key="1">
    <citation type="submission" date="2021-05" db="EMBL/GenBank/DDBJ databases">
        <authorList>
            <person name="Pan Q."/>
            <person name="Jouanno E."/>
            <person name="Zahm M."/>
            <person name="Klopp C."/>
            <person name="Cabau C."/>
            <person name="Louis A."/>
            <person name="Berthelot C."/>
            <person name="Parey E."/>
            <person name="Roest Crollius H."/>
            <person name="Montfort J."/>
            <person name="Robinson-Rechavi M."/>
            <person name="Bouchez O."/>
            <person name="Lampietro C."/>
            <person name="Lopez Roques C."/>
            <person name="Donnadieu C."/>
            <person name="Postlethwait J."/>
            <person name="Bobe J."/>
            <person name="Dillon D."/>
            <person name="Chandos A."/>
            <person name="von Hippel F."/>
            <person name="Guiguen Y."/>
        </authorList>
    </citation>
    <scope>NUCLEOTIDE SEQUENCE</scope>
    <source>
        <strain evidence="1">YG-Jan2019</strain>
    </source>
</reference>
<dbReference type="EMBL" id="CM055759">
    <property type="protein sequence ID" value="KAJ7987369.1"/>
    <property type="molecule type" value="Genomic_DNA"/>
</dbReference>
<sequence length="96" mass="11282">MWEWERGKIPACEESEESESDAKQNVSRDKNPESSQGIFINQRCELEDIHKNNRTLSTAQCRVEHYGEQNVKHREGEPNGEQQNVKHCSPWSRTLW</sequence>
<comment type="caution">
    <text evidence="1">The sequence shown here is derived from an EMBL/GenBank/DDBJ whole genome shotgun (WGS) entry which is preliminary data.</text>
</comment>
<organism evidence="1 2">
    <name type="scientific">Dallia pectoralis</name>
    <name type="common">Alaska blackfish</name>
    <dbReference type="NCBI Taxonomy" id="75939"/>
    <lineage>
        <taxon>Eukaryota</taxon>
        <taxon>Metazoa</taxon>
        <taxon>Chordata</taxon>
        <taxon>Craniata</taxon>
        <taxon>Vertebrata</taxon>
        <taxon>Euteleostomi</taxon>
        <taxon>Actinopterygii</taxon>
        <taxon>Neopterygii</taxon>
        <taxon>Teleostei</taxon>
        <taxon>Protacanthopterygii</taxon>
        <taxon>Esociformes</taxon>
        <taxon>Umbridae</taxon>
        <taxon>Dallia</taxon>
    </lineage>
</organism>
<dbReference type="Proteomes" id="UP001157502">
    <property type="component" value="Chromosome 32"/>
</dbReference>
<accession>A0ACC2F7N3</accession>
<keyword evidence="2" id="KW-1185">Reference proteome</keyword>
<protein>
    <submittedName>
        <fullName evidence="1">Uncharacterized protein</fullName>
    </submittedName>
</protein>